<dbReference type="GO" id="GO:0004791">
    <property type="term" value="F:thioredoxin-disulfide reductase (NADPH) activity"/>
    <property type="evidence" value="ECO:0007669"/>
    <property type="project" value="UniProtKB-UniRule"/>
</dbReference>
<keyword evidence="8" id="KW-0521">NADP</keyword>
<dbReference type="InterPro" id="IPR023753">
    <property type="entry name" value="FAD/NAD-binding_dom"/>
</dbReference>
<evidence type="ECO:0000256" key="1">
    <source>
        <dbReference type="ARBA" id="ARBA00009333"/>
    </source>
</evidence>
<gene>
    <name evidence="11" type="ORF">HELGO_WM19659</name>
</gene>
<accession>A0A6S6TIR9</accession>
<comment type="cofactor">
    <cofactor evidence="8">
        <name>FAD</name>
        <dbReference type="ChEBI" id="CHEBI:57692"/>
    </cofactor>
    <text evidence="8">Binds 1 FAD per subunit.</text>
</comment>
<evidence type="ECO:0000313" key="11">
    <source>
        <dbReference type="EMBL" id="CAA6820802.1"/>
    </source>
</evidence>
<evidence type="ECO:0000256" key="6">
    <source>
        <dbReference type="ARBA" id="ARBA00023284"/>
    </source>
</evidence>
<dbReference type="GO" id="GO:0019430">
    <property type="term" value="P:removal of superoxide radicals"/>
    <property type="evidence" value="ECO:0007669"/>
    <property type="project" value="UniProtKB-UniRule"/>
</dbReference>
<dbReference type="SUPFAM" id="SSF51905">
    <property type="entry name" value="FAD/NAD(P)-binding domain"/>
    <property type="match status" value="1"/>
</dbReference>
<dbReference type="PRINTS" id="PR00469">
    <property type="entry name" value="PNDRDTASEII"/>
</dbReference>
<feature type="domain" description="FAD/NAD(P)-binding" evidence="10">
    <location>
        <begin position="8"/>
        <end position="301"/>
    </location>
</feature>
<dbReference type="NCBIfam" id="TIGR01292">
    <property type="entry name" value="TRX_reduct"/>
    <property type="match status" value="1"/>
</dbReference>
<dbReference type="PROSITE" id="PS00573">
    <property type="entry name" value="PYRIDINE_REDOX_2"/>
    <property type="match status" value="1"/>
</dbReference>
<keyword evidence="6 7" id="KW-0676">Redox-active center</keyword>
<keyword evidence="2 7" id="KW-0285">Flavoprotein</keyword>
<dbReference type="EC" id="1.8.1.9" evidence="7"/>
<dbReference type="Pfam" id="PF07992">
    <property type="entry name" value="Pyr_redox_2"/>
    <property type="match status" value="1"/>
</dbReference>
<comment type="catalytic activity">
    <reaction evidence="7">
        <text>[thioredoxin]-dithiol + NADP(+) = [thioredoxin]-disulfide + NADPH + H(+)</text>
        <dbReference type="Rhea" id="RHEA:20345"/>
        <dbReference type="Rhea" id="RHEA-COMP:10698"/>
        <dbReference type="Rhea" id="RHEA-COMP:10700"/>
        <dbReference type="ChEBI" id="CHEBI:15378"/>
        <dbReference type="ChEBI" id="CHEBI:29950"/>
        <dbReference type="ChEBI" id="CHEBI:50058"/>
        <dbReference type="ChEBI" id="CHEBI:57783"/>
        <dbReference type="ChEBI" id="CHEBI:58349"/>
        <dbReference type="EC" id="1.8.1.9"/>
    </reaction>
</comment>
<dbReference type="InterPro" id="IPR036188">
    <property type="entry name" value="FAD/NAD-bd_sf"/>
</dbReference>
<evidence type="ECO:0000256" key="2">
    <source>
        <dbReference type="ARBA" id="ARBA00022630"/>
    </source>
</evidence>
<keyword evidence="4 7" id="KW-0560">Oxidoreductase</keyword>
<organism evidence="11">
    <name type="scientific">uncultured Thiotrichaceae bacterium</name>
    <dbReference type="NCBI Taxonomy" id="298394"/>
    <lineage>
        <taxon>Bacteria</taxon>
        <taxon>Pseudomonadati</taxon>
        <taxon>Pseudomonadota</taxon>
        <taxon>Gammaproteobacteria</taxon>
        <taxon>Thiotrichales</taxon>
        <taxon>Thiotrichaceae</taxon>
        <taxon>environmental samples</taxon>
    </lineage>
</organism>
<evidence type="ECO:0000259" key="10">
    <source>
        <dbReference type="Pfam" id="PF07992"/>
    </source>
</evidence>
<proteinExistence type="inferred from homology"/>
<protein>
    <recommendedName>
        <fullName evidence="7">Thioredoxin reductase</fullName>
        <ecNumber evidence="7">1.8.1.9</ecNumber>
    </recommendedName>
</protein>
<dbReference type="GO" id="GO:0005737">
    <property type="term" value="C:cytoplasm"/>
    <property type="evidence" value="ECO:0007669"/>
    <property type="project" value="InterPro"/>
</dbReference>
<evidence type="ECO:0000256" key="8">
    <source>
        <dbReference type="RuleBase" id="RU003881"/>
    </source>
</evidence>
<dbReference type="InterPro" id="IPR050097">
    <property type="entry name" value="Ferredoxin-NADP_redctase_2"/>
</dbReference>
<dbReference type="PANTHER" id="PTHR48105">
    <property type="entry name" value="THIOREDOXIN REDUCTASE 1-RELATED-RELATED"/>
    <property type="match status" value="1"/>
</dbReference>
<evidence type="ECO:0000256" key="4">
    <source>
        <dbReference type="ARBA" id="ARBA00023002"/>
    </source>
</evidence>
<evidence type="ECO:0000256" key="7">
    <source>
        <dbReference type="RuleBase" id="RU003880"/>
    </source>
</evidence>
<dbReference type="InterPro" id="IPR005982">
    <property type="entry name" value="Thioredox_Rdtase"/>
</dbReference>
<dbReference type="PRINTS" id="PR00368">
    <property type="entry name" value="FADPNR"/>
</dbReference>
<keyword evidence="3 7" id="KW-0274">FAD</keyword>
<keyword evidence="5" id="KW-1015">Disulfide bond</keyword>
<dbReference type="InterPro" id="IPR008255">
    <property type="entry name" value="Pyr_nucl-diS_OxRdtase_2_AS"/>
</dbReference>
<reference evidence="11" key="1">
    <citation type="submission" date="2020-01" db="EMBL/GenBank/DDBJ databases">
        <authorList>
            <person name="Meier V. D."/>
            <person name="Meier V D."/>
        </authorList>
    </citation>
    <scope>NUCLEOTIDE SEQUENCE</scope>
    <source>
        <strain evidence="11">HLG_WM_MAG_07</strain>
    </source>
</reference>
<evidence type="ECO:0000256" key="9">
    <source>
        <dbReference type="SAM" id="MobiDB-lite"/>
    </source>
</evidence>
<evidence type="ECO:0000256" key="5">
    <source>
        <dbReference type="ARBA" id="ARBA00023157"/>
    </source>
</evidence>
<name>A0A6S6TIR9_9GAMM</name>
<evidence type="ECO:0000256" key="3">
    <source>
        <dbReference type="ARBA" id="ARBA00022827"/>
    </source>
</evidence>
<feature type="region of interest" description="Disordered" evidence="9">
    <location>
        <begin position="320"/>
        <end position="355"/>
    </location>
</feature>
<comment type="similarity">
    <text evidence="1 7">Belongs to the class-II pyridine nucleotide-disulfide oxidoreductase family.</text>
</comment>
<dbReference type="Gene3D" id="3.50.50.60">
    <property type="entry name" value="FAD/NAD(P)-binding domain"/>
    <property type="match status" value="2"/>
</dbReference>
<sequence>MSEARHCKLLILGSGPAGYSAAVYAARANLNPVLITGMEQGGQLTTTTDVDNWPGDNDGVQGPELMERMRKHAERFDTEIIFDYINHVDLQEKPLKLTGDSGEYTCDALIICTGASAMYLGLESETAFMGKGISACATCDGFFYRNQRVAVIGGGNTAVEEALYLSNIADEVILVHRRDELRAEKILQGQLFEKEKNGNVTIMWDHTLEEVLGDKAGVTGMRIRHVKSDETQDIDVHGIFIAIGHKPNTAIFDGELDMNGGYISVKSGSEGNATATSIEGVFAAGDVMDHVYRQAVTSAGTGCMAALDAEKYLDQLETVEAEKTKDSEKPKDSKKPKSAKKEKDNAKTQTGEKAK</sequence>
<comment type="subunit">
    <text evidence="7">Homodimer.</text>
</comment>
<dbReference type="EMBL" id="CACVAY010000101">
    <property type="protein sequence ID" value="CAA6820802.1"/>
    <property type="molecule type" value="Genomic_DNA"/>
</dbReference>
<dbReference type="AlphaFoldDB" id="A0A6S6TIR9"/>